<organism evidence="10 11">
    <name type="scientific">Cicer arietinum</name>
    <name type="common">Chickpea</name>
    <name type="synonym">Garbanzo</name>
    <dbReference type="NCBI Taxonomy" id="3827"/>
    <lineage>
        <taxon>Eukaryota</taxon>
        <taxon>Viridiplantae</taxon>
        <taxon>Streptophyta</taxon>
        <taxon>Embryophyta</taxon>
        <taxon>Tracheophyta</taxon>
        <taxon>Spermatophyta</taxon>
        <taxon>Magnoliopsida</taxon>
        <taxon>eudicotyledons</taxon>
        <taxon>Gunneridae</taxon>
        <taxon>Pentapetalae</taxon>
        <taxon>rosids</taxon>
        <taxon>fabids</taxon>
        <taxon>Fabales</taxon>
        <taxon>Fabaceae</taxon>
        <taxon>Papilionoideae</taxon>
        <taxon>50 kb inversion clade</taxon>
        <taxon>NPAAA clade</taxon>
        <taxon>Hologalegina</taxon>
        <taxon>IRL clade</taxon>
        <taxon>Cicereae</taxon>
        <taxon>Cicer</taxon>
    </lineage>
</organism>
<name>A0A1S2XF80_CICAR</name>
<comment type="subcellular location">
    <subcellularLocation>
        <location evidence="1">Cell membrane</location>
        <topology evidence="1">Single-pass membrane protein</topology>
    </subcellularLocation>
    <subcellularLocation>
        <location evidence="2">Endoplasmic reticulum membrane</location>
        <topology evidence="2">Single-pass membrane protein</topology>
    </subcellularLocation>
</comment>
<evidence type="ECO:0000313" key="11">
    <source>
        <dbReference type="RefSeq" id="XP_004487376.2"/>
    </source>
</evidence>
<sequence length="403" mass="47749">MSIHLKKKLHTMEYKETTSLSSDGQCNFLPSRGSKVVSEHHDKTKGIVDNSGHVSKLVHQFYFVKLCPKDPNSISKIKKDENVVKKMNQDIHEITERITKKMSEKEHQDSVLKSLNYLQREWRNRVASKEKILKDLYMALDELNFMNKTANRRTFREEIDKNSLNSMMLHGRKSLAEEKQILRKINIQEKDVASFKSLEMLKKTIRWSYYLKNWQKLLLEIEQFQILYWERASSNDSVKGNISNYESLKKIIKDQIKLLCDDSLENKRQWIECGTRIRNAEKELETKNGELCSLKAKLTEKHKKKGEAYHSILMLKKLYHDEILHYYQYCSLINKVQQLAEEKDVAALDKMSCSEVEKFMLEWNNNKAFRQDYEKKVLQSLERRQLSKDGRRRPDKSCSIMLL</sequence>
<evidence type="ECO:0000313" key="10">
    <source>
        <dbReference type="Proteomes" id="UP000087171"/>
    </source>
</evidence>
<keyword evidence="10" id="KW-1185">Reference proteome</keyword>
<gene>
    <name evidence="11" type="primary">LOC101495163</name>
</gene>
<reference evidence="10" key="1">
    <citation type="journal article" date="2013" name="Nat. Biotechnol.">
        <title>Draft genome sequence of chickpea (Cicer arietinum) provides a resource for trait improvement.</title>
        <authorList>
            <person name="Varshney R.K."/>
            <person name="Song C."/>
            <person name="Saxena R.K."/>
            <person name="Azam S."/>
            <person name="Yu S."/>
            <person name="Sharpe A.G."/>
            <person name="Cannon S."/>
            <person name="Baek J."/>
            <person name="Rosen B.D."/>
            <person name="Tar'an B."/>
            <person name="Millan T."/>
            <person name="Zhang X."/>
            <person name="Ramsay L.D."/>
            <person name="Iwata A."/>
            <person name="Wang Y."/>
            <person name="Nelson W."/>
            <person name="Farmer A.D."/>
            <person name="Gaur P.M."/>
            <person name="Soderlund C."/>
            <person name="Penmetsa R.V."/>
            <person name="Xu C."/>
            <person name="Bharti A.K."/>
            <person name="He W."/>
            <person name="Winter P."/>
            <person name="Zhao S."/>
            <person name="Hane J.K."/>
            <person name="Carrasquilla-Garcia N."/>
            <person name="Condie J.A."/>
            <person name="Upadhyaya H.D."/>
            <person name="Luo M.C."/>
            <person name="Thudi M."/>
            <person name="Gowda C.L."/>
            <person name="Singh N.P."/>
            <person name="Lichtenzveig J."/>
            <person name="Gali K.K."/>
            <person name="Rubio J."/>
            <person name="Nadarajan N."/>
            <person name="Dolezel J."/>
            <person name="Bansal K.C."/>
            <person name="Xu X."/>
            <person name="Edwards D."/>
            <person name="Zhang G."/>
            <person name="Kahl G."/>
            <person name="Gil J."/>
            <person name="Singh K.B."/>
            <person name="Datta S.K."/>
            <person name="Jackson S.A."/>
            <person name="Wang J."/>
            <person name="Cook D.R."/>
        </authorList>
    </citation>
    <scope>NUCLEOTIDE SEQUENCE [LARGE SCALE GENOMIC DNA]</scope>
    <source>
        <strain evidence="10">cv. CDC Frontier</strain>
    </source>
</reference>
<evidence type="ECO:0000256" key="9">
    <source>
        <dbReference type="ARBA" id="ARBA00038080"/>
    </source>
</evidence>
<proteinExistence type="inferred from homology"/>
<reference evidence="11" key="2">
    <citation type="submission" date="2025-08" db="UniProtKB">
        <authorList>
            <consortium name="RefSeq"/>
        </authorList>
    </citation>
    <scope>IDENTIFICATION</scope>
    <source>
        <tissue evidence="11">Etiolated seedlings</tissue>
    </source>
</reference>
<dbReference type="GO" id="GO:0005886">
    <property type="term" value="C:plasma membrane"/>
    <property type="evidence" value="ECO:0007669"/>
    <property type="project" value="UniProtKB-SubCell"/>
</dbReference>
<accession>A0A1S2XF80</accession>
<evidence type="ECO:0000256" key="5">
    <source>
        <dbReference type="ARBA" id="ARBA00022824"/>
    </source>
</evidence>
<keyword evidence="7" id="KW-0175">Coiled coil</keyword>
<evidence type="ECO:0000256" key="3">
    <source>
        <dbReference type="ARBA" id="ARBA00022475"/>
    </source>
</evidence>
<comment type="similarity">
    <text evidence="9">Belongs to the plant Proton pump-interactor protein family.</text>
</comment>
<dbReference type="OrthoDB" id="656882at2759"/>
<evidence type="ECO:0000256" key="2">
    <source>
        <dbReference type="ARBA" id="ARBA00004389"/>
    </source>
</evidence>
<evidence type="ECO:0000256" key="7">
    <source>
        <dbReference type="ARBA" id="ARBA00023054"/>
    </source>
</evidence>
<dbReference type="InterPro" id="IPR055282">
    <property type="entry name" value="PPI1-4"/>
</dbReference>
<dbReference type="KEGG" id="cam:101495163"/>
<dbReference type="PANTHER" id="PTHR32219:SF2">
    <property type="entry name" value="PROTON PUMP-INTERACTOR 1"/>
    <property type="match status" value="1"/>
</dbReference>
<dbReference type="GO" id="GO:0005789">
    <property type="term" value="C:endoplasmic reticulum membrane"/>
    <property type="evidence" value="ECO:0007669"/>
    <property type="project" value="UniProtKB-SubCell"/>
</dbReference>
<keyword evidence="6" id="KW-1133">Transmembrane helix</keyword>
<dbReference type="GeneID" id="101495163"/>
<dbReference type="PaxDb" id="3827-XP_004487376.1"/>
<dbReference type="PANTHER" id="PTHR32219">
    <property type="entry name" value="RNA-BINDING PROTEIN YLMH-RELATED"/>
    <property type="match status" value="1"/>
</dbReference>
<keyword evidence="5" id="KW-0256">Endoplasmic reticulum</keyword>
<keyword evidence="3" id="KW-1003">Cell membrane</keyword>
<protein>
    <submittedName>
        <fullName evidence="11">Proton pump-interactor BIP131-like</fullName>
    </submittedName>
</protein>
<evidence type="ECO:0000256" key="8">
    <source>
        <dbReference type="ARBA" id="ARBA00023136"/>
    </source>
</evidence>
<dbReference type="Proteomes" id="UP000087171">
    <property type="component" value="Chromosome Ca1"/>
</dbReference>
<keyword evidence="8" id="KW-0472">Membrane</keyword>
<evidence type="ECO:0000256" key="4">
    <source>
        <dbReference type="ARBA" id="ARBA00022692"/>
    </source>
</evidence>
<dbReference type="eggNOG" id="ENOG502QQX1">
    <property type="taxonomic scope" value="Eukaryota"/>
</dbReference>
<evidence type="ECO:0000256" key="1">
    <source>
        <dbReference type="ARBA" id="ARBA00004162"/>
    </source>
</evidence>
<dbReference type="STRING" id="3827.A0A1S2XF80"/>
<dbReference type="AlphaFoldDB" id="A0A1S2XF80"/>
<evidence type="ECO:0000256" key="6">
    <source>
        <dbReference type="ARBA" id="ARBA00022989"/>
    </source>
</evidence>
<dbReference type="RefSeq" id="XP_004487376.2">
    <property type="nucleotide sequence ID" value="XM_004487319.3"/>
</dbReference>
<keyword evidence="4" id="KW-0812">Transmembrane</keyword>